<evidence type="ECO:0000256" key="1">
    <source>
        <dbReference type="SAM" id="MobiDB-lite"/>
    </source>
</evidence>
<feature type="compositionally biased region" description="Low complexity" evidence="1">
    <location>
        <begin position="116"/>
        <end position="129"/>
    </location>
</feature>
<feature type="region of interest" description="Disordered" evidence="1">
    <location>
        <begin position="336"/>
        <end position="431"/>
    </location>
</feature>
<dbReference type="AlphaFoldDB" id="A0A7S3GRC6"/>
<feature type="region of interest" description="Disordered" evidence="1">
    <location>
        <begin position="443"/>
        <end position="545"/>
    </location>
</feature>
<feature type="compositionally biased region" description="Polar residues" evidence="1">
    <location>
        <begin position="344"/>
        <end position="362"/>
    </location>
</feature>
<protein>
    <submittedName>
        <fullName evidence="2">Uncharacterized protein</fullName>
    </submittedName>
</protein>
<feature type="compositionally biased region" description="Basic and acidic residues" evidence="1">
    <location>
        <begin position="398"/>
        <end position="419"/>
    </location>
</feature>
<feature type="region of interest" description="Disordered" evidence="1">
    <location>
        <begin position="114"/>
        <end position="179"/>
    </location>
</feature>
<name>A0A7S3GRC6_9STRA</name>
<organism evidence="2">
    <name type="scientific">Spumella elongata</name>
    <dbReference type="NCBI Taxonomy" id="89044"/>
    <lineage>
        <taxon>Eukaryota</taxon>
        <taxon>Sar</taxon>
        <taxon>Stramenopiles</taxon>
        <taxon>Ochrophyta</taxon>
        <taxon>Chrysophyceae</taxon>
        <taxon>Chromulinales</taxon>
        <taxon>Chromulinaceae</taxon>
        <taxon>Spumella</taxon>
    </lineage>
</organism>
<feature type="compositionally biased region" description="Polar residues" evidence="1">
    <location>
        <begin position="492"/>
        <end position="501"/>
    </location>
</feature>
<feature type="compositionally biased region" description="Polar residues" evidence="1">
    <location>
        <begin position="446"/>
        <end position="462"/>
    </location>
</feature>
<gene>
    <name evidence="2" type="ORF">SELO1098_LOCUS3186</name>
</gene>
<feature type="compositionally biased region" description="Low complexity" evidence="1">
    <location>
        <begin position="533"/>
        <end position="545"/>
    </location>
</feature>
<evidence type="ECO:0000313" key="2">
    <source>
        <dbReference type="EMBL" id="CAE0274359.1"/>
    </source>
</evidence>
<feature type="region of interest" description="Disordered" evidence="1">
    <location>
        <begin position="266"/>
        <end position="285"/>
    </location>
</feature>
<feature type="compositionally biased region" description="Basic residues" evidence="1">
    <location>
        <begin position="513"/>
        <end position="524"/>
    </location>
</feature>
<feature type="compositionally biased region" description="Basic and acidic residues" evidence="1">
    <location>
        <begin position="225"/>
        <end position="245"/>
    </location>
</feature>
<feature type="region of interest" description="Disordered" evidence="1">
    <location>
        <begin position="222"/>
        <end position="258"/>
    </location>
</feature>
<feature type="compositionally biased region" description="Basic residues" evidence="1">
    <location>
        <begin position="385"/>
        <end position="394"/>
    </location>
</feature>
<reference evidence="2" key="1">
    <citation type="submission" date="2021-01" db="EMBL/GenBank/DDBJ databases">
        <authorList>
            <person name="Corre E."/>
            <person name="Pelletier E."/>
            <person name="Niang G."/>
            <person name="Scheremetjew M."/>
            <person name="Finn R."/>
            <person name="Kale V."/>
            <person name="Holt S."/>
            <person name="Cochrane G."/>
            <person name="Meng A."/>
            <person name="Brown T."/>
            <person name="Cohen L."/>
        </authorList>
    </citation>
    <scope>NUCLEOTIDE SEQUENCE</scope>
    <source>
        <strain evidence="2">CCAP 955/1</strain>
    </source>
</reference>
<accession>A0A7S3GRC6</accession>
<feature type="compositionally biased region" description="Low complexity" evidence="1">
    <location>
        <begin position="137"/>
        <end position="147"/>
    </location>
</feature>
<proteinExistence type="predicted"/>
<feature type="compositionally biased region" description="Low complexity" evidence="1">
    <location>
        <begin position="594"/>
        <end position="614"/>
    </location>
</feature>
<dbReference type="InterPro" id="IPR027302">
    <property type="entry name" value="Gln_synth_N_conserv_site"/>
</dbReference>
<dbReference type="PROSITE" id="PS00180">
    <property type="entry name" value="GLNA_1"/>
    <property type="match status" value="1"/>
</dbReference>
<feature type="region of interest" description="Disordered" evidence="1">
    <location>
        <begin position="559"/>
        <end position="614"/>
    </location>
</feature>
<sequence>MCDHEEKMEDDRDWCTSSLAVELSSVESAAMVGFMGMLREPSNKGYDTVRSLRGDLGSTLNHSGVDLNPLSLNHESVHSRGATSGGSVDDSDECSITSYCSVSSSALMNGRMRNRASSGATAPPSSPTASEDRRGPDAAPVATPAAPHFKKTTPAARSYTGNTTTSNSSNNSHTSLHFRNGSEGLFRQQYDFSGAFRSPSPPLSISIPTDRTFGHAVPWNNTQSLERDSFGAREQESDLADDTHMHTSPHPHHTVLEQQVENYRVEEDGDEKEDTGSIASDQSLAVEVESVDEEGTYLSYGGDCEDFAPIVGYSSADLHIHQPHIHHPPLHRSQTEYTVEDPDTPQSYTYGRSVASAGNSPQDRGAFYHGENLSSSADLPPSPQRLRRPLHRKAYQSGEDRHAHHQGDSEASERSDTRDNSASPSSIYERDLLEYQRRHDEGYHYRSTTPNNLHNSNNSRAAESSDKRGGRSINASSYFHNPYPHRQHNLPHDTQSIPSNHDINKNHNNSTNSHKHHRHRRRTLKVPPAHHTSNLSFSSAHSSNNSSLYNTDISVASAVGAGKRKRSSDSVEEQSPHHAPGKKSHTENGYVLFGTNYDGSSNGNGNNGSSDSTVNVNMRHMYLDSPSVDTH</sequence>
<feature type="compositionally biased region" description="Low complexity" evidence="1">
    <location>
        <begin position="160"/>
        <end position="175"/>
    </location>
</feature>
<dbReference type="EMBL" id="HBIC01006028">
    <property type="protein sequence ID" value="CAE0274359.1"/>
    <property type="molecule type" value="Transcribed_RNA"/>
</dbReference>